<comment type="caution">
    <text evidence="4">The sequence shown here is derived from an EMBL/GenBank/DDBJ whole genome shotgun (WGS) entry which is preliminary data.</text>
</comment>
<accession>A0A542YP02</accession>
<keyword evidence="5" id="KW-1185">Reference proteome</keyword>
<keyword evidence="2" id="KW-0732">Signal</keyword>
<feature type="transmembrane region" description="Helical" evidence="1">
    <location>
        <begin position="228"/>
        <end position="248"/>
    </location>
</feature>
<dbReference type="InterPro" id="IPR010895">
    <property type="entry name" value="CHRD"/>
</dbReference>
<keyword evidence="1" id="KW-0812">Transmembrane</keyword>
<sequence>MRTTTRLAPLAVVALVGLPLAAAVPASAHEHEGTELSGTLSELNHSGASGTAWGMLEGHELHVTIETSGLLDGAPHAQHIHIGGQNTCPDPDQQGNGYEGALQVSDAVDSYGDVAVSLTIEPGMTSGDHALDVENFPSTGSYTYERTIELDEATAADVAAGDGVIVVHGVDHDGSGAYDGDIASDLDPELPSEATDPALCGEFNVAQMSMPEDGVATGGGGTSGMEHAGFLAIGALTLAAGGLGLAATRRRDGSRQES</sequence>
<keyword evidence="1" id="KW-1133">Transmembrane helix</keyword>
<dbReference type="RefSeq" id="WP_141783994.1">
    <property type="nucleotide sequence ID" value="NZ_BAAAIK010000003.1"/>
</dbReference>
<proteinExistence type="predicted"/>
<dbReference type="OrthoDB" id="2991218at2"/>
<feature type="signal peptide" evidence="2">
    <location>
        <begin position="1"/>
        <end position="28"/>
    </location>
</feature>
<dbReference type="AlphaFoldDB" id="A0A542YP02"/>
<feature type="domain" description="CHRD" evidence="3">
    <location>
        <begin position="43"/>
        <end position="174"/>
    </location>
</feature>
<name>A0A542YP02_9MICO</name>
<feature type="chain" id="PRO_5022010971" evidence="2">
    <location>
        <begin position="29"/>
        <end position="258"/>
    </location>
</feature>
<evidence type="ECO:0000256" key="2">
    <source>
        <dbReference type="SAM" id="SignalP"/>
    </source>
</evidence>
<organism evidence="4 5">
    <name type="scientific">Ornithinicoccus hortensis</name>
    <dbReference type="NCBI Taxonomy" id="82346"/>
    <lineage>
        <taxon>Bacteria</taxon>
        <taxon>Bacillati</taxon>
        <taxon>Actinomycetota</taxon>
        <taxon>Actinomycetes</taxon>
        <taxon>Micrococcales</taxon>
        <taxon>Intrasporangiaceae</taxon>
        <taxon>Ornithinicoccus</taxon>
    </lineage>
</organism>
<gene>
    <name evidence="4" type="ORF">FB467_0869</name>
</gene>
<dbReference type="Proteomes" id="UP000319516">
    <property type="component" value="Unassembled WGS sequence"/>
</dbReference>
<evidence type="ECO:0000313" key="5">
    <source>
        <dbReference type="Proteomes" id="UP000319516"/>
    </source>
</evidence>
<evidence type="ECO:0000256" key="1">
    <source>
        <dbReference type="SAM" id="Phobius"/>
    </source>
</evidence>
<reference evidence="4 5" key="1">
    <citation type="submission" date="2019-06" db="EMBL/GenBank/DDBJ databases">
        <title>Sequencing the genomes of 1000 actinobacteria strains.</title>
        <authorList>
            <person name="Klenk H.-P."/>
        </authorList>
    </citation>
    <scope>NUCLEOTIDE SEQUENCE [LARGE SCALE GENOMIC DNA]</scope>
    <source>
        <strain evidence="4 5">DSM 12335</strain>
    </source>
</reference>
<dbReference type="EMBL" id="VFOP01000001">
    <property type="protein sequence ID" value="TQL49777.1"/>
    <property type="molecule type" value="Genomic_DNA"/>
</dbReference>
<protein>
    <submittedName>
        <fullName evidence="4">CHRD domain-containing protein</fullName>
    </submittedName>
</protein>
<evidence type="ECO:0000259" key="3">
    <source>
        <dbReference type="Pfam" id="PF07452"/>
    </source>
</evidence>
<keyword evidence="1" id="KW-0472">Membrane</keyword>
<evidence type="ECO:0000313" key="4">
    <source>
        <dbReference type="EMBL" id="TQL49777.1"/>
    </source>
</evidence>
<dbReference type="Pfam" id="PF07452">
    <property type="entry name" value="CHRD"/>
    <property type="match status" value="1"/>
</dbReference>